<dbReference type="InterPro" id="IPR049629">
    <property type="entry name" value="DPY30_SDC1_DD"/>
</dbReference>
<evidence type="ECO:0000256" key="1">
    <source>
        <dbReference type="ARBA" id="ARBA00004123"/>
    </source>
</evidence>
<reference evidence="5 6" key="1">
    <citation type="journal article" date="2018" name="IMA Fungus">
        <title>IMA Genome-F 9: Draft genome sequence of Annulohypoxylon stygium, Aspergillus mulundensis, Berkeleyomyces basicola (syn. Thielaviopsis basicola), Ceratocystis smalleyi, two Cercospora beticola strains, Coleophoma cylindrospora, Fusarium fracticaudum, Phialophora cf. hyalina, and Morchella septimelata.</title>
        <authorList>
            <person name="Wingfield B.D."/>
            <person name="Bills G.F."/>
            <person name="Dong Y."/>
            <person name="Huang W."/>
            <person name="Nel W.J."/>
            <person name="Swalarsk-Parry B.S."/>
            <person name="Vaghefi N."/>
            <person name="Wilken P.M."/>
            <person name="An Z."/>
            <person name="de Beer Z.W."/>
            <person name="De Vos L."/>
            <person name="Chen L."/>
            <person name="Duong T.A."/>
            <person name="Gao Y."/>
            <person name="Hammerbacher A."/>
            <person name="Kikkert J.R."/>
            <person name="Li Y."/>
            <person name="Li H."/>
            <person name="Li K."/>
            <person name="Li Q."/>
            <person name="Liu X."/>
            <person name="Ma X."/>
            <person name="Naidoo K."/>
            <person name="Pethybridge S.J."/>
            <person name="Sun J."/>
            <person name="Steenkamp E.T."/>
            <person name="van der Nest M.A."/>
            <person name="van Wyk S."/>
            <person name="Wingfield M.J."/>
            <person name="Xiong C."/>
            <person name="Yue Q."/>
            <person name="Zhang X."/>
        </authorList>
    </citation>
    <scope>NUCLEOTIDE SEQUENCE [LARGE SCALE GENOMIC DNA]</scope>
    <source>
        <strain evidence="5 6">BP6252</strain>
    </source>
</reference>
<dbReference type="STRING" id="1849047.A0A3D8SFB9"/>
<dbReference type="GO" id="GO:0005634">
    <property type="term" value="C:nucleus"/>
    <property type="evidence" value="ECO:0007669"/>
    <property type="project" value="UniProtKB-SubCell"/>
</dbReference>
<dbReference type="AlphaFoldDB" id="A0A3D8SFB9"/>
<comment type="similarity">
    <text evidence="2">Belongs to the dpy-30 family.</text>
</comment>
<dbReference type="InterPro" id="IPR007858">
    <property type="entry name" value="Dpy-30_motif"/>
</dbReference>
<keyword evidence="3" id="KW-0539">Nucleus</keyword>
<dbReference type="Proteomes" id="UP000256645">
    <property type="component" value="Unassembled WGS sequence"/>
</dbReference>
<name>A0A3D8SFB9_9HELO</name>
<comment type="caution">
    <text evidence="5">The sequence shown here is derived from an EMBL/GenBank/DDBJ whole genome shotgun (WGS) entry which is preliminary data.</text>
</comment>
<dbReference type="OrthoDB" id="417678at2759"/>
<evidence type="ECO:0000313" key="6">
    <source>
        <dbReference type="Proteomes" id="UP000256645"/>
    </source>
</evidence>
<dbReference type="Pfam" id="PF05186">
    <property type="entry name" value="Dpy-30"/>
    <property type="match status" value="1"/>
</dbReference>
<feature type="compositionally biased region" description="Polar residues" evidence="4">
    <location>
        <begin position="90"/>
        <end position="108"/>
    </location>
</feature>
<keyword evidence="6" id="KW-1185">Reference proteome</keyword>
<sequence length="170" mass="17582">MSNETGPEGGDGPTPSMTAAAHAFQVAMQEGLAETPSPITSALPTVPVVAESTPDVVMTNGSPEPQASPAVHAMVNGHSNGLSPLPPRNGTPSRASNGDGTPRATSQVPDAPALPTVPVAHGATPRRYLNTTVVPVLLEGMKQLAREEPEDPLRVLGEFLLQKSRELESN</sequence>
<comment type="subcellular location">
    <subcellularLocation>
        <location evidence="1">Nucleus</location>
    </subcellularLocation>
</comment>
<accession>A0A3D8SFB9</accession>
<dbReference type="Gene3D" id="1.20.890.10">
    <property type="entry name" value="cAMP-dependent protein kinase regulatory subunit, dimerization-anchoring domain"/>
    <property type="match status" value="1"/>
</dbReference>
<protein>
    <submittedName>
        <fullName evidence="5">Uncharacterized protein</fullName>
    </submittedName>
</protein>
<evidence type="ECO:0000256" key="4">
    <source>
        <dbReference type="SAM" id="MobiDB-lite"/>
    </source>
</evidence>
<gene>
    <name evidence="5" type="ORF">BP6252_02573</name>
</gene>
<evidence type="ECO:0000256" key="3">
    <source>
        <dbReference type="ARBA" id="ARBA00023242"/>
    </source>
</evidence>
<organism evidence="5 6">
    <name type="scientific">Coleophoma cylindrospora</name>
    <dbReference type="NCBI Taxonomy" id="1849047"/>
    <lineage>
        <taxon>Eukaryota</taxon>
        <taxon>Fungi</taxon>
        <taxon>Dikarya</taxon>
        <taxon>Ascomycota</taxon>
        <taxon>Pezizomycotina</taxon>
        <taxon>Leotiomycetes</taxon>
        <taxon>Helotiales</taxon>
        <taxon>Dermateaceae</taxon>
        <taxon>Coleophoma</taxon>
    </lineage>
</organism>
<feature type="region of interest" description="Disordered" evidence="4">
    <location>
        <begin position="1"/>
        <end position="128"/>
    </location>
</feature>
<proteinExistence type="inferred from homology"/>
<dbReference type="CDD" id="cd22965">
    <property type="entry name" value="DD_DPY30_SDC1"/>
    <property type="match status" value="1"/>
</dbReference>
<evidence type="ECO:0000313" key="5">
    <source>
        <dbReference type="EMBL" id="RDW84983.1"/>
    </source>
</evidence>
<evidence type="ECO:0000256" key="2">
    <source>
        <dbReference type="ARBA" id="ARBA00010849"/>
    </source>
</evidence>
<dbReference type="EMBL" id="PDLM01000002">
    <property type="protein sequence ID" value="RDW84983.1"/>
    <property type="molecule type" value="Genomic_DNA"/>
</dbReference>